<keyword evidence="1" id="KW-0808">Transferase</keyword>
<reference evidence="1 2" key="3">
    <citation type="journal article" date="2010" name="Sequencing">
        <title>Complete Genome Sequence of Rothia mucilaginosa DY-18: A Clinical Isolate with Dense Meshwork-Like Structures from a Persistent Apical Periodontitis Lesion.</title>
        <authorList>
            <person name="Yamane K."/>
            <person name="Nambu T."/>
            <person name="Yamanaka T."/>
            <person name="Mashimo C."/>
            <person name="Sugimori C."/>
            <person name="Leung K.-P."/>
            <person name="Fukushima H."/>
        </authorList>
    </citation>
    <scope>NUCLEOTIDE SEQUENCE [LARGE SCALE GENOMIC DNA]</scope>
    <source>
        <strain evidence="1 2">DY-18</strain>
    </source>
</reference>
<evidence type="ECO:0000313" key="1">
    <source>
        <dbReference type="EMBL" id="BAI65699.1"/>
    </source>
</evidence>
<dbReference type="KEGG" id="rmu:RMDY18_18670"/>
<dbReference type="GO" id="GO:0016301">
    <property type="term" value="F:kinase activity"/>
    <property type="evidence" value="ECO:0007669"/>
    <property type="project" value="UniProtKB-KW"/>
</dbReference>
<proteinExistence type="predicted"/>
<sequence length="337" mass="37424">MPDKRYIKGREIERIFSISLPYGYLAKTFLAASPLKDDLREIAGGKRLRSNQPVRRTSVTPHHVHALLSVLTPLRLDGQQVHRVAAQLLELIARVLLHERRVAANMRVIPLLRFERLQQVIGGIITCVRFLGKLLIRIHLVPGVSKLVVDFEAAIQEALLPGLEGERVLNNLLSGTLTVTSEGPAVVIPVHGRVRGIRVRFIQRLVVDNAVILLRERVLVVVTPHALFIVGVDPELQHTGRRVNVFFGQVGAVNLRNHAQRLTLLIGRSRLACGQVRSATKLGCGLRQRRVRAADLQANRLLTRATLVERVDDAACLRQGLFGGLVLRHCVLVSSVN</sequence>
<reference evidence="2" key="1">
    <citation type="submission" date="2009-07" db="EMBL/GenBank/DDBJ databases">
        <title>Complete genome sequence of Rothia mucilaginosa DJ.</title>
        <authorList>
            <person name="Yamane K."/>
            <person name="Nambu T."/>
            <person name="Mashimo C."/>
            <person name="Sugimori C."/>
            <person name="Yamanaka T."/>
            <person name="Leung K."/>
            <person name="Fukushima H."/>
        </authorList>
    </citation>
    <scope>NUCLEOTIDE SEQUENCE [LARGE SCALE GENOMIC DNA]</scope>
    <source>
        <strain evidence="2">DY-18</strain>
    </source>
</reference>
<protein>
    <submittedName>
        <fullName evidence="1">Signal transduction histidine kinase</fullName>
    </submittedName>
</protein>
<name>D2NPY1_ROTMD</name>
<evidence type="ECO:0000313" key="2">
    <source>
        <dbReference type="Proteomes" id="UP000001883"/>
    </source>
</evidence>
<accession>D2NPY1</accession>
<reference evidence="1 2" key="2">
    <citation type="journal article" date="2010" name="J Osaka Dent Univ">
        <title>Isolation and identification of Rothia mucilaginosa from persistent apical periodontitis lesions.</title>
        <authorList>
            <person name="Yamane K."/>
            <person name="Yoshida M."/>
            <person name="Fujihira T."/>
            <person name="Baba T."/>
            <person name="Tsuji N."/>
            <person name="Hayashi H."/>
            <person name="Sugimori C."/>
            <person name="Yamanaka T."/>
            <person name="Mashimo C."/>
            <person name="Nambu T."/>
            <person name="Kawai H."/>
            <person name="Fukushima H."/>
        </authorList>
    </citation>
    <scope>NUCLEOTIDE SEQUENCE [LARGE SCALE GENOMIC DNA]</scope>
    <source>
        <strain evidence="1 2">DY-18</strain>
    </source>
</reference>
<organism evidence="1 2">
    <name type="scientific">Rothia mucilaginosa (strain DY-18)</name>
    <name type="common">Stomatococcus mucilaginosus</name>
    <dbReference type="NCBI Taxonomy" id="680646"/>
    <lineage>
        <taxon>Bacteria</taxon>
        <taxon>Bacillati</taxon>
        <taxon>Actinomycetota</taxon>
        <taxon>Actinomycetes</taxon>
        <taxon>Micrococcales</taxon>
        <taxon>Micrococcaceae</taxon>
        <taxon>Rothia</taxon>
    </lineage>
</organism>
<dbReference type="EMBL" id="AP011540">
    <property type="protein sequence ID" value="BAI65699.1"/>
    <property type="molecule type" value="Genomic_DNA"/>
</dbReference>
<keyword evidence="2" id="KW-1185">Reference proteome</keyword>
<keyword evidence="1" id="KW-0418">Kinase</keyword>
<gene>
    <name evidence="1" type="ordered locus">RMDY18_18670</name>
</gene>
<dbReference type="AlphaFoldDB" id="D2NPY1"/>
<dbReference type="HOGENOM" id="CLU_823574_0_0_11"/>
<dbReference type="Proteomes" id="UP000001883">
    <property type="component" value="Chromosome"/>
</dbReference>